<evidence type="ECO:0000313" key="3">
    <source>
        <dbReference type="Proteomes" id="UP000051574"/>
    </source>
</evidence>
<dbReference type="InterPro" id="IPR036397">
    <property type="entry name" value="RNaseH_sf"/>
</dbReference>
<feature type="compositionally biased region" description="Basic residues" evidence="1">
    <location>
        <begin position="1"/>
        <end position="13"/>
    </location>
</feature>
<dbReference type="AlphaFoldDB" id="A0A0T6BDX3"/>
<organism evidence="2 3">
    <name type="scientific">Oryctes borbonicus</name>
    <dbReference type="NCBI Taxonomy" id="1629725"/>
    <lineage>
        <taxon>Eukaryota</taxon>
        <taxon>Metazoa</taxon>
        <taxon>Ecdysozoa</taxon>
        <taxon>Arthropoda</taxon>
        <taxon>Hexapoda</taxon>
        <taxon>Insecta</taxon>
        <taxon>Pterygota</taxon>
        <taxon>Neoptera</taxon>
        <taxon>Endopterygota</taxon>
        <taxon>Coleoptera</taxon>
        <taxon>Polyphaga</taxon>
        <taxon>Scarabaeiformia</taxon>
        <taxon>Scarabaeidae</taxon>
        <taxon>Dynastinae</taxon>
        <taxon>Oryctes</taxon>
    </lineage>
</organism>
<evidence type="ECO:0000256" key="1">
    <source>
        <dbReference type="SAM" id="MobiDB-lite"/>
    </source>
</evidence>
<name>A0A0T6BDX3_9SCAR</name>
<dbReference type="Gene3D" id="3.30.420.10">
    <property type="entry name" value="Ribonuclease H-like superfamily/Ribonuclease H"/>
    <property type="match status" value="1"/>
</dbReference>
<dbReference type="EMBL" id="LJIG01001483">
    <property type="protein sequence ID" value="KRT85457.1"/>
    <property type="molecule type" value="Genomic_DNA"/>
</dbReference>
<protein>
    <submittedName>
        <fullName evidence="2">Uncharacterized protein</fullName>
    </submittedName>
</protein>
<dbReference type="GO" id="GO:0003676">
    <property type="term" value="F:nucleic acid binding"/>
    <property type="evidence" value="ECO:0007669"/>
    <property type="project" value="InterPro"/>
</dbReference>
<dbReference type="OrthoDB" id="8191996at2759"/>
<evidence type="ECO:0000313" key="2">
    <source>
        <dbReference type="EMBL" id="KRT85457.1"/>
    </source>
</evidence>
<sequence length="102" mass="11922">KTKQKVQSRRKHFGRIDPDSSPLRHLTYNKQRNKRGRKTDIKHLRYSKVCAQWVPKMLSDDQKAHRMGSALTFLAHSNADGEGFLKLIVTGDETWIQHVIRK</sequence>
<feature type="non-terminal residue" evidence="2">
    <location>
        <position position="1"/>
    </location>
</feature>
<comment type="caution">
    <text evidence="2">The sequence shown here is derived from an EMBL/GenBank/DDBJ whole genome shotgun (WGS) entry which is preliminary data.</text>
</comment>
<proteinExistence type="predicted"/>
<reference evidence="2 3" key="1">
    <citation type="submission" date="2015-09" db="EMBL/GenBank/DDBJ databases">
        <title>Draft genome of the scarab beetle Oryctes borbonicus.</title>
        <authorList>
            <person name="Meyer J.M."/>
            <person name="Markov G.V."/>
            <person name="Baskaran P."/>
            <person name="Herrmann M."/>
            <person name="Sommer R.J."/>
            <person name="Roedelsperger C."/>
        </authorList>
    </citation>
    <scope>NUCLEOTIDE SEQUENCE [LARGE SCALE GENOMIC DNA]</scope>
    <source>
        <strain evidence="2">OB123</strain>
        <tissue evidence="2">Whole animal</tissue>
    </source>
</reference>
<dbReference type="Proteomes" id="UP000051574">
    <property type="component" value="Unassembled WGS sequence"/>
</dbReference>
<gene>
    <name evidence="2" type="ORF">AMK59_283</name>
</gene>
<accession>A0A0T6BDX3</accession>
<keyword evidence="3" id="KW-1185">Reference proteome</keyword>
<feature type="region of interest" description="Disordered" evidence="1">
    <location>
        <begin position="1"/>
        <end position="40"/>
    </location>
</feature>